<name>A0A8K0K2J0_LADFU</name>
<reference evidence="11" key="1">
    <citation type="submission" date="2013-04" db="EMBL/GenBank/DDBJ databases">
        <authorList>
            <person name="Qu J."/>
            <person name="Murali S.C."/>
            <person name="Bandaranaike D."/>
            <person name="Bellair M."/>
            <person name="Blankenburg K."/>
            <person name="Chao H."/>
            <person name="Dinh H."/>
            <person name="Doddapaneni H."/>
            <person name="Downs B."/>
            <person name="Dugan-Rocha S."/>
            <person name="Elkadiri S."/>
            <person name="Gnanaolivu R.D."/>
            <person name="Hernandez B."/>
            <person name="Javaid M."/>
            <person name="Jayaseelan J.C."/>
            <person name="Lee S."/>
            <person name="Li M."/>
            <person name="Ming W."/>
            <person name="Munidasa M."/>
            <person name="Muniz J."/>
            <person name="Nguyen L."/>
            <person name="Ongeri F."/>
            <person name="Osuji N."/>
            <person name="Pu L.-L."/>
            <person name="Puazo M."/>
            <person name="Qu C."/>
            <person name="Quiroz J."/>
            <person name="Raj R."/>
            <person name="Weissenberger G."/>
            <person name="Xin Y."/>
            <person name="Zou X."/>
            <person name="Han Y."/>
            <person name="Richards S."/>
            <person name="Worley K."/>
            <person name="Muzny D."/>
            <person name="Gibbs R."/>
        </authorList>
    </citation>
    <scope>NUCLEOTIDE SEQUENCE</scope>
    <source>
        <strain evidence="11">Sampled in the wild</strain>
    </source>
</reference>
<dbReference type="Pfam" id="PF09771">
    <property type="entry name" value="Tmemb_18A"/>
    <property type="match status" value="2"/>
</dbReference>
<protein>
    <recommendedName>
        <fullName evidence="10">Transmembrane protein 188</fullName>
    </recommendedName>
</protein>
<comment type="subcellular location">
    <subcellularLocation>
        <location evidence="2">Cytoplasm</location>
    </subcellularLocation>
    <subcellularLocation>
        <location evidence="1">Nucleus membrane</location>
        <topology evidence="1">Multi-pass membrane protein</topology>
    </subcellularLocation>
</comment>
<evidence type="ECO:0000313" key="11">
    <source>
        <dbReference type="EMBL" id="KAG8227140.1"/>
    </source>
</evidence>
<proteinExistence type="inferred from homology"/>
<evidence type="ECO:0000256" key="8">
    <source>
        <dbReference type="ARBA" id="ARBA00023136"/>
    </source>
</evidence>
<dbReference type="PANTHER" id="PTHR20996:SF1">
    <property type="entry name" value="NUCLEAR ENVELOPE PHOSPHATASE-REGULATORY SUBUNIT 1"/>
    <property type="match status" value="1"/>
</dbReference>
<keyword evidence="7" id="KW-0443">Lipid metabolism</keyword>
<keyword evidence="5" id="KW-0812">Transmembrane</keyword>
<dbReference type="EMBL" id="KZ308312">
    <property type="protein sequence ID" value="KAG8227140.1"/>
    <property type="molecule type" value="Genomic_DNA"/>
</dbReference>
<gene>
    <name evidence="11" type="ORF">J437_LFUL001684</name>
</gene>
<dbReference type="GO" id="GO:0005737">
    <property type="term" value="C:cytoplasm"/>
    <property type="evidence" value="ECO:0007669"/>
    <property type="project" value="UniProtKB-SubCell"/>
</dbReference>
<evidence type="ECO:0000313" key="12">
    <source>
        <dbReference type="Proteomes" id="UP000792457"/>
    </source>
</evidence>
<keyword evidence="9" id="KW-0539">Nucleus</keyword>
<sequence length="182" mass="20426">MTVERNIDTLDKITDLKAFERRLTEVIACLQPATIRWRILLAVVSICTAAGAWHWLSDPQTSAVSFTQSLWNHPFFTLASIILASADEVQGLHRGKADSVFRAPFIGKLNQRSADLRLFASLQILTREIRRSEVILFVMGIHKRVIAPSIITARTRLVLAEFNMSCDDTGKLLLKPRPTANT</sequence>
<dbReference type="AlphaFoldDB" id="A0A8K0K2J0"/>
<dbReference type="PANTHER" id="PTHR20996">
    <property type="entry name" value="NUCLEAR ENVELOPE PHOSPHATASE-REGULATORY SUBUNIT 1"/>
    <property type="match status" value="1"/>
</dbReference>
<evidence type="ECO:0000256" key="9">
    <source>
        <dbReference type="ARBA" id="ARBA00023242"/>
    </source>
</evidence>
<keyword evidence="6" id="KW-1133">Transmembrane helix</keyword>
<dbReference type="InterPro" id="IPR019168">
    <property type="entry name" value="NEP1-R1"/>
</dbReference>
<dbReference type="OrthoDB" id="5786980at2759"/>
<evidence type="ECO:0000256" key="3">
    <source>
        <dbReference type="ARBA" id="ARBA00010998"/>
    </source>
</evidence>
<evidence type="ECO:0000256" key="5">
    <source>
        <dbReference type="ARBA" id="ARBA00022692"/>
    </source>
</evidence>
<evidence type="ECO:0000256" key="1">
    <source>
        <dbReference type="ARBA" id="ARBA00004232"/>
    </source>
</evidence>
<evidence type="ECO:0000256" key="10">
    <source>
        <dbReference type="ARBA" id="ARBA00030458"/>
    </source>
</evidence>
<keyword evidence="12" id="KW-1185">Reference proteome</keyword>
<reference evidence="11" key="2">
    <citation type="submission" date="2017-10" db="EMBL/GenBank/DDBJ databases">
        <title>Ladona fulva Genome sequencing and assembly.</title>
        <authorList>
            <person name="Murali S."/>
            <person name="Richards S."/>
            <person name="Bandaranaike D."/>
            <person name="Bellair M."/>
            <person name="Blankenburg K."/>
            <person name="Chao H."/>
            <person name="Dinh H."/>
            <person name="Doddapaneni H."/>
            <person name="Dugan-Rocha S."/>
            <person name="Elkadiri S."/>
            <person name="Gnanaolivu R."/>
            <person name="Hernandez B."/>
            <person name="Skinner E."/>
            <person name="Javaid M."/>
            <person name="Lee S."/>
            <person name="Li M."/>
            <person name="Ming W."/>
            <person name="Munidasa M."/>
            <person name="Muniz J."/>
            <person name="Nguyen L."/>
            <person name="Hughes D."/>
            <person name="Osuji N."/>
            <person name="Pu L.-L."/>
            <person name="Puazo M."/>
            <person name="Qu C."/>
            <person name="Quiroz J."/>
            <person name="Raj R."/>
            <person name="Weissenberger G."/>
            <person name="Xin Y."/>
            <person name="Zou X."/>
            <person name="Han Y."/>
            <person name="Worley K."/>
            <person name="Muzny D."/>
            <person name="Gibbs R."/>
        </authorList>
    </citation>
    <scope>NUCLEOTIDE SEQUENCE</scope>
    <source>
        <strain evidence="11">Sampled in the wild</strain>
    </source>
</reference>
<dbReference type="GO" id="GO:0031965">
    <property type="term" value="C:nuclear membrane"/>
    <property type="evidence" value="ECO:0007669"/>
    <property type="project" value="UniProtKB-SubCell"/>
</dbReference>
<accession>A0A8K0K2J0</accession>
<evidence type="ECO:0000256" key="6">
    <source>
        <dbReference type="ARBA" id="ARBA00022989"/>
    </source>
</evidence>
<evidence type="ECO:0000256" key="7">
    <source>
        <dbReference type="ARBA" id="ARBA00023098"/>
    </source>
</evidence>
<dbReference type="GO" id="GO:0006629">
    <property type="term" value="P:lipid metabolic process"/>
    <property type="evidence" value="ECO:0007669"/>
    <property type="project" value="UniProtKB-KW"/>
</dbReference>
<keyword evidence="4" id="KW-0963">Cytoplasm</keyword>
<organism evidence="11 12">
    <name type="scientific">Ladona fulva</name>
    <name type="common">Scarce chaser dragonfly</name>
    <name type="synonym">Libellula fulva</name>
    <dbReference type="NCBI Taxonomy" id="123851"/>
    <lineage>
        <taxon>Eukaryota</taxon>
        <taxon>Metazoa</taxon>
        <taxon>Ecdysozoa</taxon>
        <taxon>Arthropoda</taxon>
        <taxon>Hexapoda</taxon>
        <taxon>Insecta</taxon>
        <taxon>Pterygota</taxon>
        <taxon>Palaeoptera</taxon>
        <taxon>Odonata</taxon>
        <taxon>Epiprocta</taxon>
        <taxon>Anisoptera</taxon>
        <taxon>Libelluloidea</taxon>
        <taxon>Libellulidae</taxon>
        <taxon>Ladona</taxon>
    </lineage>
</organism>
<dbReference type="Proteomes" id="UP000792457">
    <property type="component" value="Unassembled WGS sequence"/>
</dbReference>
<keyword evidence="8" id="KW-0472">Membrane</keyword>
<dbReference type="GO" id="GO:0071595">
    <property type="term" value="C:Nem1-Spo7 phosphatase complex"/>
    <property type="evidence" value="ECO:0007669"/>
    <property type="project" value="InterPro"/>
</dbReference>
<evidence type="ECO:0000256" key="2">
    <source>
        <dbReference type="ARBA" id="ARBA00004496"/>
    </source>
</evidence>
<evidence type="ECO:0000256" key="4">
    <source>
        <dbReference type="ARBA" id="ARBA00022490"/>
    </source>
</evidence>
<comment type="caution">
    <text evidence="11">The sequence shown here is derived from an EMBL/GenBank/DDBJ whole genome shotgun (WGS) entry which is preliminary data.</text>
</comment>
<comment type="similarity">
    <text evidence="3">Belongs to the CNEP1R1 family.</text>
</comment>